<dbReference type="RefSeq" id="WP_348576478.1">
    <property type="nucleotide sequence ID" value="NZ_JBDYKN010000004.1"/>
</dbReference>
<gene>
    <name evidence="1" type="ORF">ABKW32_06090</name>
</gene>
<dbReference type="EMBL" id="JBDYKN010000004">
    <property type="protein sequence ID" value="MEP7729009.1"/>
    <property type="molecule type" value="Genomic_DNA"/>
</dbReference>
<protein>
    <recommendedName>
        <fullName evidence="3">PD-(D/E)XK endonuclease-like domain-containing protein</fullName>
    </recommendedName>
</protein>
<proteinExistence type="predicted"/>
<evidence type="ECO:0000313" key="2">
    <source>
        <dbReference type="Proteomes" id="UP001471651"/>
    </source>
</evidence>
<comment type="caution">
    <text evidence="1">The sequence shown here is derived from an EMBL/GenBank/DDBJ whole genome shotgun (WGS) entry which is preliminary data.</text>
</comment>
<organism evidence="1 2">
    <name type="scientific">Marinomonas primoryensis</name>
    <dbReference type="NCBI Taxonomy" id="178399"/>
    <lineage>
        <taxon>Bacteria</taxon>
        <taxon>Pseudomonadati</taxon>
        <taxon>Pseudomonadota</taxon>
        <taxon>Gammaproteobacteria</taxon>
        <taxon>Oceanospirillales</taxon>
        <taxon>Oceanospirillaceae</taxon>
        <taxon>Marinomonas</taxon>
    </lineage>
</organism>
<evidence type="ECO:0000313" key="1">
    <source>
        <dbReference type="EMBL" id="MEP7729009.1"/>
    </source>
</evidence>
<dbReference type="Proteomes" id="UP001471651">
    <property type="component" value="Unassembled WGS sequence"/>
</dbReference>
<keyword evidence="2" id="KW-1185">Reference proteome</keyword>
<reference evidence="1 2" key="1">
    <citation type="submission" date="2024-05" db="EMBL/GenBank/DDBJ databases">
        <authorList>
            <person name="Busch G.E."/>
            <person name="Sharma I."/>
        </authorList>
    </citation>
    <scope>NUCLEOTIDE SEQUENCE [LARGE SCALE GENOMIC DNA]</scope>
    <source>
        <strain evidence="1 2">23GB23</strain>
    </source>
</reference>
<sequence>MQDLLEIHYERLRDGEASLCPAFWLNLPEVRSAIQRLLYLDKELPITIGGTDLDSANKLKLLDTITPYCENLGQIMAHPKIAVLYRVSPLPNHKMEEGVRAKILFKNPDMKWEVNTPVGRIDCMNTNEIVEIKSAKKWKEGIGQLMSYGYFYPKHRRILHLYGYVKPEVLKNVVKVCEKIDIRVQKRC</sequence>
<evidence type="ECO:0008006" key="3">
    <source>
        <dbReference type="Google" id="ProtNLM"/>
    </source>
</evidence>
<accession>A0ABV0KYT5</accession>
<name>A0ABV0KYT5_9GAMM</name>